<dbReference type="InterPro" id="IPR036108">
    <property type="entry name" value="4pyrrol_syn_uPrphyn_synt_sf"/>
</dbReference>
<name>A0A2N0H660_9SPHN</name>
<accession>A0A2N0H660</accession>
<dbReference type="GO" id="GO:0033014">
    <property type="term" value="P:tetrapyrrole biosynthetic process"/>
    <property type="evidence" value="ECO:0007669"/>
    <property type="project" value="InterPro"/>
</dbReference>
<dbReference type="GO" id="GO:0004852">
    <property type="term" value="F:uroporphyrinogen-III synthase activity"/>
    <property type="evidence" value="ECO:0007669"/>
    <property type="project" value="InterPro"/>
</dbReference>
<dbReference type="Proteomes" id="UP000232587">
    <property type="component" value="Unassembled WGS sequence"/>
</dbReference>
<evidence type="ECO:0000313" key="3">
    <source>
        <dbReference type="Proteomes" id="UP000232587"/>
    </source>
</evidence>
<dbReference type="SUPFAM" id="SSF69618">
    <property type="entry name" value="HemD-like"/>
    <property type="match status" value="1"/>
</dbReference>
<evidence type="ECO:0000259" key="1">
    <source>
        <dbReference type="Pfam" id="PF02602"/>
    </source>
</evidence>
<dbReference type="Pfam" id="PF02602">
    <property type="entry name" value="HEM4"/>
    <property type="match status" value="1"/>
</dbReference>
<dbReference type="Gene3D" id="3.40.50.10090">
    <property type="match status" value="2"/>
</dbReference>
<keyword evidence="3" id="KW-1185">Reference proteome</keyword>
<organism evidence="2 3">
    <name type="scientific">Novosphingobium kunmingense</name>
    <dbReference type="NCBI Taxonomy" id="1211806"/>
    <lineage>
        <taxon>Bacteria</taxon>
        <taxon>Pseudomonadati</taxon>
        <taxon>Pseudomonadota</taxon>
        <taxon>Alphaproteobacteria</taxon>
        <taxon>Sphingomonadales</taxon>
        <taxon>Sphingomonadaceae</taxon>
        <taxon>Novosphingobium</taxon>
    </lineage>
</organism>
<feature type="domain" description="Tetrapyrrole biosynthesis uroporphyrinogen III synthase" evidence="1">
    <location>
        <begin position="25"/>
        <end position="217"/>
    </location>
</feature>
<dbReference type="OrthoDB" id="7424801at2"/>
<sequence>MVPLVVIRPEPGCSASLAAARAVRLEAHGFPLFEVVARSWEAPSADQFEAILGGSGNAFRHGGRGLAALRRLPVYAVGDTTAIAAREAGFVVAATGNGGMQGLLGSVDPAHRRLLRLAGDERVPLTLPRGTTMEERVVYASIPRPMPADMIALLRTPAMIALHSAEAARHMAAQCVTHGIRRSLLRLIALSPRIASAAGDGWGEVATARMPNDKALLALALQMCQDPGPRGRD</sequence>
<evidence type="ECO:0000313" key="2">
    <source>
        <dbReference type="EMBL" id="PKB14435.1"/>
    </source>
</evidence>
<reference evidence="2 3" key="1">
    <citation type="submission" date="2017-11" db="EMBL/GenBank/DDBJ databases">
        <title>Genomic Encyclopedia of Type Strains, Phase III (KMG-III): the genomes of soil and plant-associated and newly described type strains.</title>
        <authorList>
            <person name="Whitman W."/>
        </authorList>
    </citation>
    <scope>NUCLEOTIDE SEQUENCE [LARGE SCALE GENOMIC DNA]</scope>
    <source>
        <strain evidence="2 3">CGMCC 1.12274</strain>
    </source>
</reference>
<gene>
    <name evidence="2" type="ORF">B0I00_2023</name>
</gene>
<protein>
    <submittedName>
        <fullName evidence="2">Uroporphyrinogen-III synthase</fullName>
    </submittedName>
</protein>
<dbReference type="InterPro" id="IPR003754">
    <property type="entry name" value="4pyrrol_synth_uPrphyn_synth"/>
</dbReference>
<dbReference type="CDD" id="cd06578">
    <property type="entry name" value="HemD"/>
    <property type="match status" value="1"/>
</dbReference>
<dbReference type="RefSeq" id="WP_100867280.1">
    <property type="nucleotide sequence ID" value="NZ_PHUF01000004.1"/>
</dbReference>
<dbReference type="AlphaFoldDB" id="A0A2N0H660"/>
<proteinExistence type="predicted"/>
<comment type="caution">
    <text evidence="2">The sequence shown here is derived from an EMBL/GenBank/DDBJ whole genome shotgun (WGS) entry which is preliminary data.</text>
</comment>
<dbReference type="EMBL" id="PHUF01000004">
    <property type="protein sequence ID" value="PKB14435.1"/>
    <property type="molecule type" value="Genomic_DNA"/>
</dbReference>